<gene>
    <name evidence="2" type="ORF">MBAV_000406</name>
</gene>
<proteinExistence type="predicted"/>
<organism evidence="2 3">
    <name type="scientific">Candidatus Magnetobacterium bavaricum</name>
    <dbReference type="NCBI Taxonomy" id="29290"/>
    <lineage>
        <taxon>Bacteria</taxon>
        <taxon>Pseudomonadati</taxon>
        <taxon>Nitrospirota</taxon>
        <taxon>Thermodesulfovibrionia</taxon>
        <taxon>Thermodesulfovibrionales</taxon>
        <taxon>Candidatus Magnetobacteriaceae</taxon>
        <taxon>Candidatus Magnetobacterium</taxon>
    </lineage>
</organism>
<dbReference type="SUPFAM" id="SSF53756">
    <property type="entry name" value="UDP-Glycosyltransferase/glycogen phosphorylase"/>
    <property type="match status" value="1"/>
</dbReference>
<dbReference type="Pfam" id="PF13439">
    <property type="entry name" value="Glyco_transf_4"/>
    <property type="match status" value="1"/>
</dbReference>
<protein>
    <submittedName>
        <fullName evidence="2">Glycosyltransferase</fullName>
    </submittedName>
</protein>
<comment type="caution">
    <text evidence="2">The sequence shown here is derived from an EMBL/GenBank/DDBJ whole genome shotgun (WGS) entry which is preliminary data.</text>
</comment>
<sequence length="345" mass="38518">MKICFFRHSLLSRGGDKVDIEYANHLVDQGHDVTIVTNVVDTVFEVKARIHRISRISGGLMGKVVTILKALLFSEPYDVIIVDIIMMAFFLSFKNKNRLLYLALDYDESYYKGPLMKLLIRAVYFYCLRVQAIPTIACAEALGQLLKRRFKADVRVVSNGVDTDVFYPDPEYMSLKGGRPVVLVFGRSDYRKGFDLAIRVLAQFKAEIDTGSLEVWSVGEELDTPFNMRRFGFITPDRIRKILSASDVLLYPSRHEGLPLFVLEALACGAAVVTTEAANILTNGVDAVVCPIEDVDCLAKGLRAVLGEATLKSGLIAGGFSTAKKYVLSKSKRLFEEHILTLFKK</sequence>
<name>A0A0F3H3A0_9BACT</name>
<dbReference type="GO" id="GO:0016757">
    <property type="term" value="F:glycosyltransferase activity"/>
    <property type="evidence" value="ECO:0007669"/>
    <property type="project" value="UniProtKB-ARBA"/>
</dbReference>
<reference evidence="2 3" key="1">
    <citation type="submission" date="2015-02" db="EMBL/GenBank/DDBJ databases">
        <title>Single-cell genomics of uncultivated deep-branching MTB reveals a conserved set of magnetosome genes.</title>
        <authorList>
            <person name="Kolinko S."/>
            <person name="Richter M."/>
            <person name="Glockner F.O."/>
            <person name="Brachmann A."/>
            <person name="Schuler D."/>
        </authorList>
    </citation>
    <scope>NUCLEOTIDE SEQUENCE [LARGE SCALE GENOMIC DNA]</scope>
    <source>
        <strain evidence="2">TM-1</strain>
    </source>
</reference>
<dbReference type="PANTHER" id="PTHR12526:SF630">
    <property type="entry name" value="GLYCOSYLTRANSFERASE"/>
    <property type="match status" value="1"/>
</dbReference>
<evidence type="ECO:0000313" key="2">
    <source>
        <dbReference type="EMBL" id="KJU87398.1"/>
    </source>
</evidence>
<dbReference type="CDD" id="cd03801">
    <property type="entry name" value="GT4_PimA-like"/>
    <property type="match status" value="1"/>
</dbReference>
<dbReference type="EMBL" id="LACI01000190">
    <property type="protein sequence ID" value="KJU87398.1"/>
    <property type="molecule type" value="Genomic_DNA"/>
</dbReference>
<dbReference type="PANTHER" id="PTHR12526">
    <property type="entry name" value="GLYCOSYLTRANSFERASE"/>
    <property type="match status" value="1"/>
</dbReference>
<feature type="domain" description="Glycosyltransferase subfamily 4-like N-terminal" evidence="1">
    <location>
        <begin position="21"/>
        <end position="164"/>
    </location>
</feature>
<keyword evidence="3" id="KW-1185">Reference proteome</keyword>
<dbReference type="InterPro" id="IPR028098">
    <property type="entry name" value="Glyco_trans_4-like_N"/>
</dbReference>
<keyword evidence="2" id="KW-0808">Transferase</keyword>
<dbReference type="Pfam" id="PF13692">
    <property type="entry name" value="Glyco_trans_1_4"/>
    <property type="match status" value="1"/>
</dbReference>
<evidence type="ECO:0000313" key="3">
    <source>
        <dbReference type="Proteomes" id="UP000033423"/>
    </source>
</evidence>
<dbReference type="Gene3D" id="3.40.50.2000">
    <property type="entry name" value="Glycogen Phosphorylase B"/>
    <property type="match status" value="2"/>
</dbReference>
<evidence type="ECO:0000259" key="1">
    <source>
        <dbReference type="Pfam" id="PF13439"/>
    </source>
</evidence>
<accession>A0A0F3H3A0</accession>
<dbReference type="AlphaFoldDB" id="A0A0F3H3A0"/>
<dbReference type="Proteomes" id="UP000033423">
    <property type="component" value="Unassembled WGS sequence"/>
</dbReference>